<dbReference type="Proteomes" id="UP001152872">
    <property type="component" value="Unassembled WGS sequence"/>
</dbReference>
<proteinExistence type="predicted"/>
<evidence type="ECO:0000313" key="1">
    <source>
        <dbReference type="EMBL" id="MDG3493568.1"/>
    </source>
</evidence>
<keyword evidence="2" id="KW-1185">Reference proteome</keyword>
<protein>
    <submittedName>
        <fullName evidence="1">Uncharacterized protein</fullName>
    </submittedName>
</protein>
<organism evidence="1 2">
    <name type="scientific">Pseudanabaena catenata USMAC16</name>
    <dbReference type="NCBI Taxonomy" id="1855837"/>
    <lineage>
        <taxon>Bacteria</taxon>
        <taxon>Bacillati</taxon>
        <taxon>Cyanobacteriota</taxon>
        <taxon>Cyanophyceae</taxon>
        <taxon>Pseudanabaenales</taxon>
        <taxon>Pseudanabaenaceae</taxon>
        <taxon>Pseudanabaena</taxon>
    </lineage>
</organism>
<name>A0A9X4M4I7_9CYAN</name>
<reference evidence="1" key="1">
    <citation type="submission" date="2019-05" db="EMBL/GenBank/DDBJ databases">
        <title>Whole genome sequencing of Pseudanabaena catenata USMAC16.</title>
        <authorList>
            <person name="Khan Z."/>
            <person name="Omar W.M."/>
            <person name="Convey P."/>
            <person name="Merican F."/>
            <person name="Najimudin N."/>
        </authorList>
    </citation>
    <scope>NUCLEOTIDE SEQUENCE</scope>
    <source>
        <strain evidence="1">USMAC16</strain>
    </source>
</reference>
<dbReference type="EMBL" id="VBTY01000015">
    <property type="protein sequence ID" value="MDG3493568.1"/>
    <property type="molecule type" value="Genomic_DNA"/>
</dbReference>
<sequence>MPSYLVLVFNSQKCCHTFVNWYKDYDDCYMWFYVMPKFQLYIGIVATGLLISCQPNLPQSPTSTSNPNTEKAINYLRSQLNLPSSMAITVESQKSQSVNISDVCQTVAPTQDGLEITLIAENMRYILQTNRDASKIEVCRSEDAKPETTGKYTGAGYILRYPAEWKAIDLGLEPSGASTVIFTPSREIAMGEGSRDKTELVNKLKLDQQVYTIVSRQALNGKAIATDGEETAKDLVTIPFDAKVKGAKSGSRKEFTKAISNSSNKQPTSTQWKVKVLTLETDKFVYRVCYYQPEAKDSPDNAKVFDQFANSFSLIP</sequence>
<dbReference type="AlphaFoldDB" id="A0A9X4M4I7"/>
<comment type="caution">
    <text evidence="1">The sequence shown here is derived from an EMBL/GenBank/DDBJ whole genome shotgun (WGS) entry which is preliminary data.</text>
</comment>
<dbReference type="RefSeq" id="WP_009625608.1">
    <property type="nucleotide sequence ID" value="NZ_VBTY01000015.1"/>
</dbReference>
<accession>A0A9X4M4I7</accession>
<evidence type="ECO:0000313" key="2">
    <source>
        <dbReference type="Proteomes" id="UP001152872"/>
    </source>
</evidence>
<gene>
    <name evidence="1" type="ORF">FEV09_03260</name>
</gene>